<keyword evidence="2" id="KW-0479">Metal-binding</keyword>
<organism evidence="4 5">
    <name type="scientific">Desulfosporosinus acididurans</name>
    <dbReference type="NCBI Taxonomy" id="476652"/>
    <lineage>
        <taxon>Bacteria</taxon>
        <taxon>Bacillati</taxon>
        <taxon>Bacillota</taxon>
        <taxon>Clostridia</taxon>
        <taxon>Eubacteriales</taxon>
        <taxon>Desulfitobacteriaceae</taxon>
        <taxon>Desulfosporosinus</taxon>
    </lineage>
</organism>
<dbReference type="EMBL" id="LDZY01000004">
    <property type="protein sequence ID" value="KLU66836.1"/>
    <property type="molecule type" value="Genomic_DNA"/>
</dbReference>
<dbReference type="GO" id="GO:0006107">
    <property type="term" value="P:oxaloacetate metabolic process"/>
    <property type="evidence" value="ECO:0007669"/>
    <property type="project" value="TreeGrafter"/>
</dbReference>
<dbReference type="RefSeq" id="WP_047809355.1">
    <property type="nucleotide sequence ID" value="NZ_LDZY01000004.1"/>
</dbReference>
<accession>A0A0J1IQ70</accession>
<dbReference type="InterPro" id="IPR015813">
    <property type="entry name" value="Pyrv/PenolPyrv_kinase-like_dom"/>
</dbReference>
<evidence type="ECO:0008006" key="6">
    <source>
        <dbReference type="Google" id="ProtNLM"/>
    </source>
</evidence>
<dbReference type="GO" id="GO:0003824">
    <property type="term" value="F:catalytic activity"/>
    <property type="evidence" value="ECO:0007669"/>
    <property type="project" value="InterPro"/>
</dbReference>
<keyword evidence="5" id="KW-1185">Reference proteome</keyword>
<name>A0A0J1IQ70_9FIRM</name>
<dbReference type="GO" id="GO:0000287">
    <property type="term" value="F:magnesium ion binding"/>
    <property type="evidence" value="ECO:0007669"/>
    <property type="project" value="TreeGrafter"/>
</dbReference>
<dbReference type="SUPFAM" id="SSF51621">
    <property type="entry name" value="Phosphoenolpyruvate/pyruvate domain"/>
    <property type="match status" value="1"/>
</dbReference>
<keyword evidence="3" id="KW-0460">Magnesium</keyword>
<evidence type="ECO:0000256" key="3">
    <source>
        <dbReference type="ARBA" id="ARBA00022842"/>
    </source>
</evidence>
<evidence type="ECO:0000313" key="5">
    <source>
        <dbReference type="Proteomes" id="UP000036356"/>
    </source>
</evidence>
<proteinExistence type="predicted"/>
<dbReference type="InterPro" id="IPR040442">
    <property type="entry name" value="Pyrv_kinase-like_dom_sf"/>
</dbReference>
<evidence type="ECO:0000256" key="1">
    <source>
        <dbReference type="ARBA" id="ARBA00001946"/>
    </source>
</evidence>
<dbReference type="Pfam" id="PF15617">
    <property type="entry name" value="C-C_Bond_Lyase"/>
    <property type="match status" value="1"/>
</dbReference>
<evidence type="ECO:0000256" key="2">
    <source>
        <dbReference type="ARBA" id="ARBA00022723"/>
    </source>
</evidence>
<dbReference type="STRING" id="476652.DEAC_c15040"/>
<dbReference type="PANTHER" id="PTHR32308">
    <property type="entry name" value="LYASE BETA SUBUNIT, PUTATIVE (AFU_ORTHOLOGUE AFUA_4G13030)-RELATED"/>
    <property type="match status" value="1"/>
</dbReference>
<dbReference type="InterPro" id="IPR039480">
    <property type="entry name" value="C-C_Bond_Lyase-like"/>
</dbReference>
<sequence length="399" mass="45692">MRHFNYLARESLDMTFFKAPESFDKYTPRSALAFALGGTLYMPGTRETIAQDIIIKKNLGLASTVFCLEDSIGDAEVPFAEENLTAQVQRLALALEEGELSSEDLPLIFIRVRDPDQMLRLFNKLEEFSKLITGFVFPKFSSDSFRYLEILRDLNHQSSDRFYGMPIIETPQAIYRETRSRELLEIKRLLDLYQDYILNVRIGATDFSGLFGIRRGPDVTIYDITVIRDCIADILNFFGRAESGYVVSGPVWEYFTGEGRVLKPLLRKSPFEEFQKTHQGIPGTKVRGQLLNKYVDGLMREVILDKENGIIGKTIIHPSHLIPVQSLYVVGHEEYLDALAILEQAYGQQGVIKSHYTNKMNEPKPHYQWAQKILLRAKNYGVFHEQQNFVGLLTQDVSI</sequence>
<dbReference type="PANTHER" id="PTHR32308:SF10">
    <property type="entry name" value="CITRATE LYASE SUBUNIT BETA"/>
    <property type="match status" value="1"/>
</dbReference>
<protein>
    <recommendedName>
        <fullName evidence="6">Citrate lyase subunit beta</fullName>
    </recommendedName>
</protein>
<dbReference type="Proteomes" id="UP000036356">
    <property type="component" value="Unassembled WGS sequence"/>
</dbReference>
<comment type="caution">
    <text evidence="4">The sequence shown here is derived from an EMBL/GenBank/DDBJ whole genome shotgun (WGS) entry which is preliminary data.</text>
</comment>
<reference evidence="4 5" key="1">
    <citation type="submission" date="2015-06" db="EMBL/GenBank/DDBJ databases">
        <title>Draft genome of the moderately acidophilic sulfate reducer Candidatus Desulfosporosinus acididurans strain M1.</title>
        <authorList>
            <person name="Poehlein A."/>
            <person name="Petzsch P."/>
            <person name="Johnson B.D."/>
            <person name="Schloemann M."/>
            <person name="Daniel R."/>
            <person name="Muehling M."/>
        </authorList>
    </citation>
    <scope>NUCLEOTIDE SEQUENCE [LARGE SCALE GENOMIC DNA]</scope>
    <source>
        <strain evidence="4 5">M1</strain>
    </source>
</reference>
<evidence type="ECO:0000313" key="4">
    <source>
        <dbReference type="EMBL" id="KLU66836.1"/>
    </source>
</evidence>
<dbReference type="PATRIC" id="fig|476652.3.peg.1551"/>
<dbReference type="Gene3D" id="3.20.20.60">
    <property type="entry name" value="Phosphoenolpyruvate-binding domains"/>
    <property type="match status" value="1"/>
</dbReference>
<dbReference type="AlphaFoldDB" id="A0A0J1IQ70"/>
<comment type="cofactor">
    <cofactor evidence="1">
        <name>Mg(2+)</name>
        <dbReference type="ChEBI" id="CHEBI:18420"/>
    </cofactor>
</comment>
<gene>
    <name evidence="4" type="ORF">DEAC_c15040</name>
</gene>